<evidence type="ECO:0000313" key="1">
    <source>
        <dbReference type="EMBL" id="CAA9504320.1"/>
    </source>
</evidence>
<protein>
    <submittedName>
        <fullName evidence="1">Uncharacterized protein</fullName>
    </submittedName>
</protein>
<name>A0A6J4SSP6_9ACTN</name>
<gene>
    <name evidence="1" type="ORF">AVDCRST_MAG17-1588</name>
</gene>
<proteinExistence type="predicted"/>
<dbReference type="AlphaFoldDB" id="A0A6J4SSP6"/>
<organism evidence="1">
    <name type="scientific">uncultured Solirubrobacterales bacterium</name>
    <dbReference type="NCBI Taxonomy" id="768556"/>
    <lineage>
        <taxon>Bacteria</taxon>
        <taxon>Bacillati</taxon>
        <taxon>Actinomycetota</taxon>
        <taxon>Thermoleophilia</taxon>
        <taxon>Solirubrobacterales</taxon>
        <taxon>environmental samples</taxon>
    </lineage>
</organism>
<reference evidence="1" key="1">
    <citation type="submission" date="2020-02" db="EMBL/GenBank/DDBJ databases">
        <authorList>
            <person name="Meier V. D."/>
        </authorList>
    </citation>
    <scope>NUCLEOTIDE SEQUENCE</scope>
    <source>
        <strain evidence="1">AVDCRST_MAG17</strain>
    </source>
</reference>
<accession>A0A6J4SSP6</accession>
<dbReference type="EMBL" id="CADCVV010000116">
    <property type="protein sequence ID" value="CAA9504320.1"/>
    <property type="molecule type" value="Genomic_DNA"/>
</dbReference>
<sequence>MNQDENRPLPGDPVADPVAVDPSLAQAWEGPRSLGGGLGNGYRRWWNAAGRGWRRRDPLLTTESPS</sequence>